<dbReference type="SUPFAM" id="SSF50475">
    <property type="entry name" value="FMN-binding split barrel"/>
    <property type="match status" value="1"/>
</dbReference>
<dbReference type="GO" id="GO:0016491">
    <property type="term" value="F:oxidoreductase activity"/>
    <property type="evidence" value="ECO:0007669"/>
    <property type="project" value="UniProtKB-KW"/>
</dbReference>
<gene>
    <name evidence="1" type="ORF">ACFQRF_00195</name>
</gene>
<keyword evidence="2" id="KW-1185">Reference proteome</keyword>
<comment type="caution">
    <text evidence="1">The sequence shown here is derived from an EMBL/GenBank/DDBJ whole genome shotgun (WGS) entry which is preliminary data.</text>
</comment>
<dbReference type="EMBL" id="JBHTBH010000001">
    <property type="protein sequence ID" value="MFC7326145.1"/>
    <property type="molecule type" value="Genomic_DNA"/>
</dbReference>
<reference evidence="2" key="1">
    <citation type="journal article" date="2019" name="Int. J. Syst. Evol. Microbiol.">
        <title>The Global Catalogue of Microorganisms (GCM) 10K type strain sequencing project: providing services to taxonomists for standard genome sequencing and annotation.</title>
        <authorList>
            <consortium name="The Broad Institute Genomics Platform"/>
            <consortium name="The Broad Institute Genome Sequencing Center for Infectious Disease"/>
            <person name="Wu L."/>
            <person name="Ma J."/>
        </authorList>
    </citation>
    <scope>NUCLEOTIDE SEQUENCE [LARGE SCALE GENOMIC DNA]</scope>
    <source>
        <strain evidence="2">CGMCC 4.7382</strain>
    </source>
</reference>
<evidence type="ECO:0000313" key="1">
    <source>
        <dbReference type="EMBL" id="MFC7326145.1"/>
    </source>
</evidence>
<dbReference type="Proteomes" id="UP001596540">
    <property type="component" value="Unassembled WGS sequence"/>
</dbReference>
<dbReference type="Gene3D" id="2.30.110.10">
    <property type="entry name" value="Electron Transport, Fmn-binding Protein, Chain A"/>
    <property type="match status" value="1"/>
</dbReference>
<dbReference type="EC" id="1.-.-.-" evidence="1"/>
<protein>
    <submittedName>
        <fullName evidence="1">PPOX class F420-dependent oxidoreductase</fullName>
        <ecNumber evidence="1">1.-.-.-</ecNumber>
    </submittedName>
</protein>
<organism evidence="1 2">
    <name type="scientific">Marinactinospora rubrisoli</name>
    <dbReference type="NCBI Taxonomy" id="2715399"/>
    <lineage>
        <taxon>Bacteria</taxon>
        <taxon>Bacillati</taxon>
        <taxon>Actinomycetota</taxon>
        <taxon>Actinomycetes</taxon>
        <taxon>Streptosporangiales</taxon>
        <taxon>Nocardiopsidaceae</taxon>
        <taxon>Marinactinospora</taxon>
    </lineage>
</organism>
<accession>A0ABW2KB08</accession>
<dbReference type="InterPro" id="IPR012349">
    <property type="entry name" value="Split_barrel_FMN-bd"/>
</dbReference>
<keyword evidence="1" id="KW-0560">Oxidoreductase</keyword>
<sequence length="141" mass="15821">MSAATILSSFKHHKIALLTTYLSDGVSAVNTPVRIAVDGDRVLFRSWEDSDDAARIRHHPVVDLRPCTVRGAPTGKPVRAAARLLDGAEARHAARVLGMRQPVMQRWAVPISHRLLRYRTLHYELRPLIEEEVESAEGWPD</sequence>
<proteinExistence type="predicted"/>
<name>A0ABW2KB08_9ACTN</name>
<dbReference type="RefSeq" id="WP_379867929.1">
    <property type="nucleotide sequence ID" value="NZ_JBHTBH010000001.1"/>
</dbReference>
<dbReference type="InterPro" id="IPR019965">
    <property type="entry name" value="PPOX_F420-dep_Rv2061_put"/>
</dbReference>
<evidence type="ECO:0000313" key="2">
    <source>
        <dbReference type="Proteomes" id="UP001596540"/>
    </source>
</evidence>
<dbReference type="NCBIfam" id="TIGR03666">
    <property type="entry name" value="Rv2061_F420"/>
    <property type="match status" value="1"/>
</dbReference>